<evidence type="ECO:0000313" key="2">
    <source>
        <dbReference type="EMBL" id="SEO90061.1"/>
    </source>
</evidence>
<feature type="chain" id="PRO_5039604591" description="DUF4352 domain-containing protein" evidence="1">
    <location>
        <begin position="19"/>
        <end position="203"/>
    </location>
</feature>
<protein>
    <recommendedName>
        <fullName evidence="4">DUF4352 domain-containing protein</fullName>
    </recommendedName>
</protein>
<accession>A0A1H8TGV7</accession>
<keyword evidence="3" id="KW-1185">Reference proteome</keyword>
<gene>
    <name evidence="2" type="ORF">SAMN04488134_11635</name>
</gene>
<organism evidence="2 3">
    <name type="scientific">Amphibacillus marinus</name>
    <dbReference type="NCBI Taxonomy" id="872970"/>
    <lineage>
        <taxon>Bacteria</taxon>
        <taxon>Bacillati</taxon>
        <taxon>Bacillota</taxon>
        <taxon>Bacilli</taxon>
        <taxon>Bacillales</taxon>
        <taxon>Bacillaceae</taxon>
        <taxon>Amphibacillus</taxon>
    </lineage>
</organism>
<name>A0A1H8TGV7_9BACI</name>
<evidence type="ECO:0000313" key="3">
    <source>
        <dbReference type="Proteomes" id="UP000199300"/>
    </source>
</evidence>
<reference evidence="2 3" key="1">
    <citation type="submission" date="2016-10" db="EMBL/GenBank/DDBJ databases">
        <authorList>
            <person name="de Groot N.N."/>
        </authorList>
    </citation>
    <scope>NUCLEOTIDE SEQUENCE [LARGE SCALE GENOMIC DNA]</scope>
    <source>
        <strain evidence="2 3">CGMCC 1.10434</strain>
    </source>
</reference>
<feature type="signal peptide" evidence="1">
    <location>
        <begin position="1"/>
        <end position="18"/>
    </location>
</feature>
<sequence>MKRIILFLSVLSMLSACTQNDTDLDKSLLDEEVLGAIEAEVVSFNLESALIEADLVAEVTILNKLEEVKEEPIPYTVFNAKIANTYKGSSAVDNITIKQQGDSDWLVNNIDLFQEGEAYIFFLKETKASKSDYWILGEATGYFQVVDNNTIVKLVESIPELNDIEIAKKSNYKILNSKTTLDEQVLIKEEFITKITTMEGENK</sequence>
<evidence type="ECO:0008006" key="4">
    <source>
        <dbReference type="Google" id="ProtNLM"/>
    </source>
</evidence>
<proteinExistence type="predicted"/>
<dbReference type="AlphaFoldDB" id="A0A1H8TGV7"/>
<dbReference type="PROSITE" id="PS51257">
    <property type="entry name" value="PROKAR_LIPOPROTEIN"/>
    <property type="match status" value="1"/>
</dbReference>
<dbReference type="OrthoDB" id="2973100at2"/>
<keyword evidence="1" id="KW-0732">Signal</keyword>
<dbReference type="Proteomes" id="UP000199300">
    <property type="component" value="Unassembled WGS sequence"/>
</dbReference>
<dbReference type="EMBL" id="FODJ01000016">
    <property type="protein sequence ID" value="SEO90061.1"/>
    <property type="molecule type" value="Genomic_DNA"/>
</dbReference>
<dbReference type="RefSeq" id="WP_091500201.1">
    <property type="nucleotide sequence ID" value="NZ_FODJ01000016.1"/>
</dbReference>
<evidence type="ECO:0000256" key="1">
    <source>
        <dbReference type="SAM" id="SignalP"/>
    </source>
</evidence>